<protein>
    <submittedName>
        <fullName evidence="1">Uncharacterized protein</fullName>
    </submittedName>
</protein>
<comment type="caution">
    <text evidence="1">The sequence shown here is derived from an EMBL/GenBank/DDBJ whole genome shotgun (WGS) entry which is preliminary data.</text>
</comment>
<dbReference type="Proteomes" id="UP000266089">
    <property type="component" value="Unassembled WGS sequence"/>
</dbReference>
<sequence length="88" mass="9933">MGSIYLPDQLKARLVRAARRRGYLVGRGRQSQLAEYLAYLIRLDEQAGGAERPRRTLDQARGLLSVAGKPAPSDEAIRDILAERRMRK</sequence>
<evidence type="ECO:0000313" key="2">
    <source>
        <dbReference type="Proteomes" id="UP000266089"/>
    </source>
</evidence>
<organism evidence="1 2">
    <name type="scientific">Meiothermus taiwanensis</name>
    <dbReference type="NCBI Taxonomy" id="172827"/>
    <lineage>
        <taxon>Bacteria</taxon>
        <taxon>Thermotogati</taxon>
        <taxon>Deinococcota</taxon>
        <taxon>Deinococci</taxon>
        <taxon>Thermales</taxon>
        <taxon>Thermaceae</taxon>
        <taxon>Meiothermus</taxon>
    </lineage>
</organism>
<gene>
    <name evidence="1" type="ORF">Mcate_00420</name>
</gene>
<dbReference type="AlphaFoldDB" id="A0A399E5T1"/>
<accession>A0A399E5T1</accession>
<evidence type="ECO:0000313" key="1">
    <source>
        <dbReference type="EMBL" id="RIH79246.1"/>
    </source>
</evidence>
<name>A0A399E5T1_9DEIN</name>
<reference evidence="1 2" key="1">
    <citation type="submission" date="2018-08" db="EMBL/GenBank/DDBJ databases">
        <title>Meiothermus cateniformans JCM 15151 genome sequencing project.</title>
        <authorList>
            <person name="Da Costa M.S."/>
            <person name="Albuquerque L."/>
            <person name="Raposo P."/>
            <person name="Froufe H.J.C."/>
            <person name="Barroso C.S."/>
            <person name="Egas C."/>
        </authorList>
    </citation>
    <scope>NUCLEOTIDE SEQUENCE [LARGE SCALE GENOMIC DNA]</scope>
    <source>
        <strain evidence="1 2">JCM 15151</strain>
    </source>
</reference>
<proteinExistence type="predicted"/>
<dbReference type="EMBL" id="QWKX01000007">
    <property type="protein sequence ID" value="RIH79246.1"/>
    <property type="molecule type" value="Genomic_DNA"/>
</dbReference>